<dbReference type="AlphaFoldDB" id="A0A557RHK2"/>
<dbReference type="CDD" id="cd03801">
    <property type="entry name" value="GT4_PimA-like"/>
    <property type="match status" value="1"/>
</dbReference>
<dbReference type="Proteomes" id="UP000316688">
    <property type="component" value="Unassembled WGS sequence"/>
</dbReference>
<organism evidence="3 4">
    <name type="scientific">Spiribacter aquaticus</name>
    <dbReference type="NCBI Taxonomy" id="1935996"/>
    <lineage>
        <taxon>Bacteria</taxon>
        <taxon>Pseudomonadati</taxon>
        <taxon>Pseudomonadota</taxon>
        <taxon>Gammaproteobacteria</taxon>
        <taxon>Chromatiales</taxon>
        <taxon>Ectothiorhodospiraceae</taxon>
        <taxon>Spiribacter</taxon>
    </lineage>
</organism>
<accession>A0A557RHK2</accession>
<comment type="caution">
    <text evidence="3">The sequence shown here is derived from an EMBL/GenBank/DDBJ whole genome shotgun (WGS) entry which is preliminary data.</text>
</comment>
<feature type="domain" description="Glycosyl transferase family 1" evidence="2">
    <location>
        <begin position="164"/>
        <end position="325"/>
    </location>
</feature>
<keyword evidence="1 3" id="KW-0808">Transferase</keyword>
<evidence type="ECO:0000313" key="4">
    <source>
        <dbReference type="Proteomes" id="UP000316688"/>
    </source>
</evidence>
<proteinExistence type="predicted"/>
<evidence type="ECO:0000256" key="1">
    <source>
        <dbReference type="ARBA" id="ARBA00022679"/>
    </source>
</evidence>
<protein>
    <submittedName>
        <fullName evidence="3">Glycosyltransferase family 4 protein</fullName>
    </submittedName>
</protein>
<dbReference type="InterPro" id="IPR001296">
    <property type="entry name" value="Glyco_trans_1"/>
</dbReference>
<gene>
    <name evidence="3" type="ORF">FPL11_08125</name>
</gene>
<dbReference type="Gene3D" id="3.40.50.2000">
    <property type="entry name" value="Glycogen Phosphorylase B"/>
    <property type="match status" value="2"/>
</dbReference>
<dbReference type="SUPFAM" id="SSF53756">
    <property type="entry name" value="UDP-Glycosyltransferase/glycogen phosphorylase"/>
    <property type="match status" value="1"/>
</dbReference>
<dbReference type="GO" id="GO:0009103">
    <property type="term" value="P:lipopolysaccharide biosynthetic process"/>
    <property type="evidence" value="ECO:0007669"/>
    <property type="project" value="TreeGrafter"/>
</dbReference>
<evidence type="ECO:0000313" key="3">
    <source>
        <dbReference type="EMBL" id="TVO64606.1"/>
    </source>
</evidence>
<name>A0A557RHK2_9GAMM</name>
<reference evidence="3 4" key="1">
    <citation type="submission" date="2019-07" db="EMBL/GenBank/DDBJ databases">
        <title>Reclasification of Spiribacter aquaticus.</title>
        <authorList>
            <person name="Leon M.J."/>
            <person name="Sanchez-Porro C."/>
            <person name="Ventosa A."/>
        </authorList>
    </citation>
    <scope>NUCLEOTIDE SEQUENCE [LARGE SCALE GENOMIC DNA]</scope>
    <source>
        <strain evidence="3 4">SP30</strain>
    </source>
</reference>
<dbReference type="PANTHER" id="PTHR46401">
    <property type="entry name" value="GLYCOSYLTRANSFERASE WBBK-RELATED"/>
    <property type="match status" value="1"/>
</dbReference>
<sequence length="358" mass="38044">MTVCHFLVPGSLDRPTGGSRYDRRIIDGLRGAGVTVDVDALPGCFPDADPTAREAVDATLARIPDGRVVVIDGLVLGRLASTVAPHAGRLHIHALVHHPLADETGHDPARVEQLIHDEARALGTATRVIATSAFTAQRLRTLGLYAGEVSVIPPGCAPRPLATGRPGQPPLLLCVASITPRKAQHHLIEALAGLVDRPWQCQLIGALDLDPDYAAAIARQRDAERLQDRITLTGAADEQRLDEAYRQAELFVLPSLYEGYGMVISEAVAYGLPVITTTGGALATTLPPEAGIAVPPDDPTALRDAIAALLDDPSRRQALARGARRARRELNDWDRSVALFMALIEEASPCPSSLPPAG</sequence>
<dbReference type="PANTHER" id="PTHR46401:SF2">
    <property type="entry name" value="GLYCOSYLTRANSFERASE WBBK-RELATED"/>
    <property type="match status" value="1"/>
</dbReference>
<dbReference type="GO" id="GO:0016757">
    <property type="term" value="F:glycosyltransferase activity"/>
    <property type="evidence" value="ECO:0007669"/>
    <property type="project" value="InterPro"/>
</dbReference>
<dbReference type="EMBL" id="VMKP01000003">
    <property type="protein sequence ID" value="TVO64606.1"/>
    <property type="molecule type" value="Genomic_DNA"/>
</dbReference>
<evidence type="ECO:0000259" key="2">
    <source>
        <dbReference type="Pfam" id="PF00534"/>
    </source>
</evidence>
<keyword evidence="4" id="KW-1185">Reference proteome</keyword>
<dbReference type="Pfam" id="PF00534">
    <property type="entry name" value="Glycos_transf_1"/>
    <property type="match status" value="1"/>
</dbReference>